<feature type="signal peptide" evidence="1">
    <location>
        <begin position="1"/>
        <end position="20"/>
    </location>
</feature>
<evidence type="ECO:0000313" key="3">
    <source>
        <dbReference type="Proteomes" id="UP000075902"/>
    </source>
</evidence>
<evidence type="ECO:0000313" key="2">
    <source>
        <dbReference type="EnsemblMetazoa" id="AMEC005835-PA"/>
    </source>
</evidence>
<reference evidence="3" key="1">
    <citation type="submission" date="2014-01" db="EMBL/GenBank/DDBJ databases">
        <title>The Genome Sequence of Anopheles melas CM1001059_A (V2).</title>
        <authorList>
            <consortium name="The Broad Institute Genomics Platform"/>
            <person name="Neafsey D.E."/>
            <person name="Besansky N."/>
            <person name="Howell P."/>
            <person name="Walton C."/>
            <person name="Young S.K."/>
            <person name="Zeng Q."/>
            <person name="Gargeya S."/>
            <person name="Fitzgerald M."/>
            <person name="Haas B."/>
            <person name="Abouelleil A."/>
            <person name="Allen A.W."/>
            <person name="Alvarado L."/>
            <person name="Arachchi H.M."/>
            <person name="Berlin A.M."/>
            <person name="Chapman S.B."/>
            <person name="Gainer-Dewar J."/>
            <person name="Goldberg J."/>
            <person name="Griggs A."/>
            <person name="Gujja S."/>
            <person name="Hansen M."/>
            <person name="Howarth C."/>
            <person name="Imamovic A."/>
            <person name="Ireland A."/>
            <person name="Larimer J."/>
            <person name="McCowan C."/>
            <person name="Murphy C."/>
            <person name="Pearson M."/>
            <person name="Poon T.W."/>
            <person name="Priest M."/>
            <person name="Roberts A."/>
            <person name="Saif S."/>
            <person name="Shea T."/>
            <person name="Sisk P."/>
            <person name="Sykes S."/>
            <person name="Wortman J."/>
            <person name="Nusbaum C."/>
            <person name="Birren B."/>
        </authorList>
    </citation>
    <scope>NUCLEOTIDE SEQUENCE [LARGE SCALE GENOMIC DNA]</scope>
    <source>
        <strain evidence="3">CM1001059</strain>
    </source>
</reference>
<keyword evidence="1" id="KW-0732">Signal</keyword>
<evidence type="ECO:0000256" key="1">
    <source>
        <dbReference type="SAM" id="SignalP"/>
    </source>
</evidence>
<feature type="chain" id="PRO_5008137093" description="Peptidase S1 domain-containing protein" evidence="1">
    <location>
        <begin position="21"/>
        <end position="229"/>
    </location>
</feature>
<accession>A0A182TP41</accession>
<evidence type="ECO:0008006" key="4">
    <source>
        <dbReference type="Google" id="ProtNLM"/>
    </source>
</evidence>
<dbReference type="AlphaFoldDB" id="A0A182TP41"/>
<dbReference type="EnsemblMetazoa" id="AMEC005835-RA">
    <property type="protein sequence ID" value="AMEC005835-PA"/>
    <property type="gene ID" value="AMEC005835"/>
</dbReference>
<dbReference type="PANTHER" id="PTHR21112">
    <property type="entry name" value="CHEMOSENSORY PROTEIN A 29A-RELATED"/>
    <property type="match status" value="1"/>
</dbReference>
<reference evidence="2" key="2">
    <citation type="submission" date="2020-05" db="UniProtKB">
        <authorList>
            <consortium name="EnsemblMetazoa"/>
        </authorList>
    </citation>
    <scope>IDENTIFICATION</scope>
    <source>
        <strain evidence="2">CM1001059</strain>
    </source>
</reference>
<proteinExistence type="predicted"/>
<dbReference type="Proteomes" id="UP000075902">
    <property type="component" value="Unassembled WGS sequence"/>
</dbReference>
<dbReference type="PANTHER" id="PTHR21112:SF0">
    <property type="entry name" value="CHEMOSENSORY PROTEIN A 29A-RELATED"/>
    <property type="match status" value="1"/>
</dbReference>
<dbReference type="VEuPathDB" id="VectorBase:AMEC005835"/>
<protein>
    <recommendedName>
        <fullName evidence="4">Peptidase S1 domain-containing protein</fullName>
    </recommendedName>
</protein>
<keyword evidence="3" id="KW-1185">Reference proteome</keyword>
<sequence length="229" mass="26272">MFASQYRILLLVTSIMVTVAIQANFERLEQPSGKEYVDYDLRVRKFNRTAVTLNGTISINQIMDNTMIGSFERFEQFLGEEYIDFDLRVRKFNRTTMTLNGTIYINKRIDDTIQFSSNTFLSRLGNQQFQHYPMHLPTHGLCELIKHVHGEYTSAIEDIVNMPSASECPISKRAMHIRDKLVPMDVIPDSLSSGLWKLVISGELNDTIVIRFMVSARLSDDYGFGLELG</sequence>
<organism evidence="2 3">
    <name type="scientific">Anopheles melas</name>
    <dbReference type="NCBI Taxonomy" id="34690"/>
    <lineage>
        <taxon>Eukaryota</taxon>
        <taxon>Metazoa</taxon>
        <taxon>Ecdysozoa</taxon>
        <taxon>Arthropoda</taxon>
        <taxon>Hexapoda</taxon>
        <taxon>Insecta</taxon>
        <taxon>Pterygota</taxon>
        <taxon>Neoptera</taxon>
        <taxon>Endopterygota</taxon>
        <taxon>Diptera</taxon>
        <taxon>Nematocera</taxon>
        <taxon>Culicoidea</taxon>
        <taxon>Culicidae</taxon>
        <taxon>Anophelinae</taxon>
        <taxon>Anopheles</taxon>
    </lineage>
</organism>
<name>A0A182TP41_9DIPT</name>